<keyword evidence="6 16" id="KW-1133">Transmembrane helix</keyword>
<evidence type="ECO:0000256" key="6">
    <source>
        <dbReference type="ARBA" id="ARBA00022989"/>
    </source>
</evidence>
<keyword evidence="8 16" id="KW-0472">Membrane</keyword>
<dbReference type="OrthoDB" id="5984008at2759"/>
<feature type="binding site" evidence="13">
    <location>
        <position position="679"/>
    </location>
    <ligand>
        <name>L-glutamate</name>
        <dbReference type="ChEBI" id="CHEBI:29985"/>
    </ligand>
</feature>
<evidence type="ECO:0000256" key="7">
    <source>
        <dbReference type="ARBA" id="ARBA00023065"/>
    </source>
</evidence>
<evidence type="ECO:0000256" key="12">
    <source>
        <dbReference type="ARBA" id="ARBA00023303"/>
    </source>
</evidence>
<dbReference type="AlphaFoldDB" id="A0A9N9X4P4"/>
<dbReference type="InterPro" id="IPR001508">
    <property type="entry name" value="Iono_Glu_rcpt_met"/>
</dbReference>
<proteinExistence type="inferred from homology"/>
<dbReference type="FunFam" id="3.40.50.2300:FF:000649">
    <property type="entry name" value="AGAP010272-PA-like protein"/>
    <property type="match status" value="1"/>
</dbReference>
<evidence type="ECO:0000256" key="13">
    <source>
        <dbReference type="PIRSR" id="PIRSR601508-1"/>
    </source>
</evidence>
<evidence type="ECO:0000256" key="3">
    <source>
        <dbReference type="ARBA" id="ARBA00022448"/>
    </source>
</evidence>
<keyword evidence="9" id="KW-0675">Receptor</keyword>
<feature type="transmembrane region" description="Helical" evidence="16">
    <location>
        <begin position="848"/>
        <end position="872"/>
    </location>
</feature>
<evidence type="ECO:0000256" key="11">
    <source>
        <dbReference type="ARBA" id="ARBA00023286"/>
    </source>
</evidence>
<evidence type="ECO:0000256" key="5">
    <source>
        <dbReference type="ARBA" id="ARBA00022692"/>
    </source>
</evidence>
<accession>A0A9N9X4P4</accession>
<keyword evidence="5 16" id="KW-0812">Transmembrane</keyword>
<dbReference type="Proteomes" id="UP001153737">
    <property type="component" value="Chromosome 17"/>
</dbReference>
<dbReference type="FunFam" id="3.40.190.10:FF:000142">
    <property type="entry name" value="Ionotropic receptor 25a"/>
    <property type="match status" value="1"/>
</dbReference>
<dbReference type="FunFam" id="3.40.190.10:FF:000153">
    <property type="entry name" value="Ionotropic receptor 25a"/>
    <property type="match status" value="1"/>
</dbReference>
<dbReference type="GO" id="GO:0005886">
    <property type="term" value="C:plasma membrane"/>
    <property type="evidence" value="ECO:0007669"/>
    <property type="project" value="UniProtKB-SubCell"/>
</dbReference>
<dbReference type="SUPFAM" id="SSF81324">
    <property type="entry name" value="Voltage-gated potassium channels"/>
    <property type="match status" value="1"/>
</dbReference>
<evidence type="ECO:0000256" key="14">
    <source>
        <dbReference type="PIRSR" id="PIRSR601508-2"/>
    </source>
</evidence>
<comment type="subcellular location">
    <subcellularLocation>
        <location evidence="1">Cell membrane</location>
        <topology evidence="1">Multi-pass membrane protein</topology>
    </subcellularLocation>
</comment>
<keyword evidence="21" id="KW-1185">Reference proteome</keyword>
<feature type="chain" id="PRO_5040120295" description="Ionotropic receptor" evidence="17">
    <location>
        <begin position="25"/>
        <end position="925"/>
    </location>
</feature>
<feature type="binding site" evidence="13">
    <location>
        <position position="513"/>
    </location>
    <ligand>
        <name>L-glutamate</name>
        <dbReference type="ChEBI" id="CHEBI:29985"/>
    </ligand>
</feature>
<sequence>MYSKLDVETIAVIFFAILLNYCDGQTTQNINVIFANEEGNVVADKALEVAMTYLKKNNKLGINVELRRVVGNRTDSTAFLESLCSTYNSMLVSETFPHLVLDTTMTGLASETVKSFTQALALPTVSASFGQEGDVRQWRNIDENETNYLIQISPPADIIPEIVRTLVLNQNITNAAILYDTSFVMDHKYKSLLQNVATRHIITPIKETNQIAEQLTQLRKLDLVNFFILASLRNIKKVLDAADSLSYFNRKFAWHAITQDDGELKCVCRNATIMFVKPSPNAAYQDRLGTMQRTYQLNTEPIIASAFYFDLVLHSFLAIRDIILDGTWKNAGNDYVSCDDYNGNNSPKRTNLDLKKYLNKESTETPTYGPISVISNGLSYMEFQMQLTSVGVREGASDKSLNLGTWLSGFDNNLTLVDAQAMVNLTADVVYRVITVEQKPFIFRDETTRSGFNGYCVDLIDKIAEILKFDYEITAVESFGVMDENGKWNGAVKELIEKRADIGLGSMSVMAERENVIDFTVPYYDLVGITILMKLPETPTSLFKFLTVLENEVWLCILAAYFFTSFLMWIFDRWSPYSYQNNREKYKDDEEKREFNLKECLWFCMTSLTPQGGGEAPKNLSGRLVAATWWLFGFIIIASYTANLAAFLTVSRLDTPIESLDDLSKQYKIQYAPLNSSSTQTYFERMANIESRFYEIWKDMSLNDSLSEVERAKLAVWDYPVSDKYTKMWQAMKEAGLPANMEEAVDRVRASKSSSEGFAFLGDATDVRYLELTNCDLTRVGEEFSRKPYAVAVQQGSPLKDQFNTAILQLLNRRELERLKEKWWNKNPEKKDCDKVDDQSDGISIQNIGGVFIVIFVGIGLACVTLAFEYWWYKYRKNTKIIDIQEAPNQPQKAQANPKNRHLLESRPLDNLTLKNKTVYPRPRF</sequence>
<feature type="transmembrane region" description="Helical" evidence="16">
    <location>
        <begin position="627"/>
        <end position="650"/>
    </location>
</feature>
<name>A0A9N9X4P4_PHACE</name>
<keyword evidence="15" id="KW-1015">Disulfide bond</keyword>
<evidence type="ECO:0000259" key="18">
    <source>
        <dbReference type="SMART" id="SM00079"/>
    </source>
</evidence>
<protein>
    <recommendedName>
        <fullName evidence="22">Ionotropic receptor</fullName>
    </recommendedName>
</protein>
<dbReference type="Gene3D" id="1.10.287.70">
    <property type="match status" value="1"/>
</dbReference>
<keyword evidence="10" id="KW-0325">Glycoprotein</keyword>
<organism evidence="20 21">
    <name type="scientific">Phaedon cochleariae</name>
    <name type="common">Mustard beetle</name>
    <dbReference type="NCBI Taxonomy" id="80249"/>
    <lineage>
        <taxon>Eukaryota</taxon>
        <taxon>Metazoa</taxon>
        <taxon>Ecdysozoa</taxon>
        <taxon>Arthropoda</taxon>
        <taxon>Hexapoda</taxon>
        <taxon>Insecta</taxon>
        <taxon>Pterygota</taxon>
        <taxon>Neoptera</taxon>
        <taxon>Endopterygota</taxon>
        <taxon>Coleoptera</taxon>
        <taxon>Polyphaga</taxon>
        <taxon>Cucujiformia</taxon>
        <taxon>Chrysomeloidea</taxon>
        <taxon>Chrysomelidae</taxon>
        <taxon>Chrysomelinae</taxon>
        <taxon>Chrysomelini</taxon>
        <taxon>Phaedon</taxon>
    </lineage>
</organism>
<dbReference type="SMART" id="SM00918">
    <property type="entry name" value="Lig_chan-Glu_bd"/>
    <property type="match status" value="1"/>
</dbReference>
<evidence type="ECO:0000256" key="1">
    <source>
        <dbReference type="ARBA" id="ARBA00004651"/>
    </source>
</evidence>
<feature type="domain" description="Ionotropic glutamate receptor C-terminal" evidence="18">
    <location>
        <begin position="430"/>
        <end position="826"/>
    </location>
</feature>
<feature type="signal peptide" evidence="17">
    <location>
        <begin position="1"/>
        <end position="24"/>
    </location>
</feature>
<feature type="disulfide bond" evidence="15">
    <location>
        <begin position="84"/>
        <end position="338"/>
    </location>
</feature>
<evidence type="ECO:0000256" key="10">
    <source>
        <dbReference type="ARBA" id="ARBA00023180"/>
    </source>
</evidence>
<feature type="transmembrane region" description="Helical" evidence="16">
    <location>
        <begin position="552"/>
        <end position="571"/>
    </location>
</feature>
<dbReference type="EMBL" id="OU896723">
    <property type="protein sequence ID" value="CAG9818325.1"/>
    <property type="molecule type" value="Genomic_DNA"/>
</dbReference>
<keyword evidence="17" id="KW-0732">Signal</keyword>
<dbReference type="Gene3D" id="3.40.50.2300">
    <property type="match status" value="2"/>
</dbReference>
<evidence type="ECO:0000256" key="4">
    <source>
        <dbReference type="ARBA" id="ARBA00022475"/>
    </source>
</evidence>
<gene>
    <name evidence="20" type="ORF">PHAECO_LOCUS5874</name>
</gene>
<evidence type="ECO:0000256" key="8">
    <source>
        <dbReference type="ARBA" id="ARBA00023136"/>
    </source>
</evidence>
<evidence type="ECO:0000313" key="20">
    <source>
        <dbReference type="EMBL" id="CAG9818325.1"/>
    </source>
</evidence>
<keyword evidence="7" id="KW-0406">Ion transport</keyword>
<evidence type="ECO:0008006" key="22">
    <source>
        <dbReference type="Google" id="ProtNLM"/>
    </source>
</evidence>
<evidence type="ECO:0000256" key="9">
    <source>
        <dbReference type="ARBA" id="ARBA00023170"/>
    </source>
</evidence>
<keyword evidence="12" id="KW-0407">Ion channel</keyword>
<dbReference type="PRINTS" id="PR00177">
    <property type="entry name" value="NMDARECEPTOR"/>
</dbReference>
<dbReference type="Pfam" id="PF10613">
    <property type="entry name" value="Lig_chan-Glu_bd"/>
    <property type="match status" value="1"/>
</dbReference>
<dbReference type="SUPFAM" id="SSF53850">
    <property type="entry name" value="Periplasmic binding protein-like II"/>
    <property type="match status" value="1"/>
</dbReference>
<feature type="binding site" evidence="13">
    <location>
        <position position="678"/>
    </location>
    <ligand>
        <name>L-glutamate</name>
        <dbReference type="ChEBI" id="CHEBI:29985"/>
    </ligand>
</feature>
<keyword evidence="11" id="KW-1071">Ligand-gated ion channel</keyword>
<feature type="site" description="Crucial to convey clamshell closure to channel opening" evidence="14">
    <location>
        <position position="657"/>
    </location>
</feature>
<dbReference type="GO" id="GO:0038023">
    <property type="term" value="F:signaling receptor activity"/>
    <property type="evidence" value="ECO:0007669"/>
    <property type="project" value="InterPro"/>
</dbReference>
<dbReference type="SMART" id="SM00079">
    <property type="entry name" value="PBPe"/>
    <property type="match status" value="1"/>
</dbReference>
<feature type="binding site" evidence="13">
    <location>
        <position position="508"/>
    </location>
    <ligand>
        <name>L-glutamate</name>
        <dbReference type="ChEBI" id="CHEBI:29985"/>
    </ligand>
</feature>
<dbReference type="InterPro" id="IPR019594">
    <property type="entry name" value="Glu/Gly-bd"/>
</dbReference>
<comment type="similarity">
    <text evidence="2">Belongs to the glutamate-gated ion channel (TC 1.A.10.1) family.</text>
</comment>
<keyword evidence="3" id="KW-0813">Transport</keyword>
<feature type="binding site" evidence="13">
    <location>
        <position position="763"/>
    </location>
    <ligand>
        <name>L-glutamate</name>
        <dbReference type="ChEBI" id="CHEBI:29985"/>
    </ligand>
</feature>
<evidence type="ECO:0000259" key="19">
    <source>
        <dbReference type="SMART" id="SM00918"/>
    </source>
</evidence>
<dbReference type="Gene3D" id="3.40.190.10">
    <property type="entry name" value="Periplasmic binding protein-like II"/>
    <property type="match status" value="3"/>
</dbReference>
<feature type="domain" description="Ionotropic glutamate receptor L-glutamate and glycine-binding" evidence="19">
    <location>
        <begin position="440"/>
        <end position="497"/>
    </location>
</feature>
<reference evidence="20" key="2">
    <citation type="submission" date="2022-10" db="EMBL/GenBank/DDBJ databases">
        <authorList>
            <consortium name="ENA_rothamsted_submissions"/>
            <consortium name="culmorum"/>
            <person name="King R."/>
        </authorList>
    </citation>
    <scope>NUCLEOTIDE SEQUENCE</scope>
</reference>
<reference evidence="20" key="1">
    <citation type="submission" date="2022-01" db="EMBL/GenBank/DDBJ databases">
        <authorList>
            <person name="King R."/>
        </authorList>
    </citation>
    <scope>NUCLEOTIDE SEQUENCE</scope>
</reference>
<dbReference type="CDD" id="cd13717">
    <property type="entry name" value="PBP2_iGluR_putative"/>
    <property type="match status" value="1"/>
</dbReference>
<evidence type="ECO:0000256" key="17">
    <source>
        <dbReference type="SAM" id="SignalP"/>
    </source>
</evidence>
<dbReference type="InterPro" id="IPR015683">
    <property type="entry name" value="Ionotropic_Glu_rcpt"/>
</dbReference>
<feature type="disulfide bond" evidence="15">
    <location>
        <begin position="775"/>
        <end position="833"/>
    </location>
</feature>
<dbReference type="Pfam" id="PF00060">
    <property type="entry name" value="Lig_chan"/>
    <property type="match status" value="1"/>
</dbReference>
<dbReference type="GO" id="GO:0015276">
    <property type="term" value="F:ligand-gated monoatomic ion channel activity"/>
    <property type="evidence" value="ECO:0007669"/>
    <property type="project" value="InterPro"/>
</dbReference>
<keyword evidence="4" id="KW-1003">Cell membrane</keyword>
<evidence type="ECO:0000256" key="2">
    <source>
        <dbReference type="ARBA" id="ARBA00008685"/>
    </source>
</evidence>
<dbReference type="FunFam" id="1.10.287.70:FF:000080">
    <property type="entry name" value="Glutamate receptor ionotropic, kainate"/>
    <property type="match status" value="1"/>
</dbReference>
<evidence type="ECO:0000256" key="16">
    <source>
        <dbReference type="SAM" id="Phobius"/>
    </source>
</evidence>
<dbReference type="PANTHER" id="PTHR18966">
    <property type="entry name" value="IONOTROPIC GLUTAMATE RECEPTOR"/>
    <property type="match status" value="1"/>
</dbReference>
<evidence type="ECO:0000256" key="15">
    <source>
        <dbReference type="PIRSR" id="PIRSR601508-3"/>
    </source>
</evidence>
<dbReference type="InterPro" id="IPR001320">
    <property type="entry name" value="Iontro_rcpt_C"/>
</dbReference>
<evidence type="ECO:0000313" key="21">
    <source>
        <dbReference type="Proteomes" id="UP001153737"/>
    </source>
</evidence>